<evidence type="ECO:0000313" key="1">
    <source>
        <dbReference type="EMBL" id="CAB4123025.1"/>
    </source>
</evidence>
<proteinExistence type="predicted"/>
<organism evidence="1">
    <name type="scientific">uncultured Caudovirales phage</name>
    <dbReference type="NCBI Taxonomy" id="2100421"/>
    <lineage>
        <taxon>Viruses</taxon>
        <taxon>Duplodnaviria</taxon>
        <taxon>Heunggongvirae</taxon>
        <taxon>Uroviricota</taxon>
        <taxon>Caudoviricetes</taxon>
        <taxon>Peduoviridae</taxon>
        <taxon>Maltschvirus</taxon>
        <taxon>Maltschvirus maltsch</taxon>
    </lineage>
</organism>
<gene>
    <name evidence="1" type="ORF">UFOVP29_184</name>
</gene>
<reference evidence="1" key="1">
    <citation type="submission" date="2020-04" db="EMBL/GenBank/DDBJ databases">
        <authorList>
            <person name="Chiriac C."/>
            <person name="Salcher M."/>
            <person name="Ghai R."/>
            <person name="Kavagutti S V."/>
        </authorList>
    </citation>
    <scope>NUCLEOTIDE SEQUENCE</scope>
</reference>
<name>A0A6J5KNU2_9CAUD</name>
<accession>A0A6J5KNU2</accession>
<sequence>MANNISQPYTGEYPDLHGRIPQRVVVKQVAAKLHERLDIGLWRGVLQNNQTLFDWLFEKKIEVRYEKLSTVEYHGMILIVTALFEKHTDLMECLLKFDLPVERIYI</sequence>
<dbReference type="EMBL" id="LR796167">
    <property type="protein sequence ID" value="CAB4123025.1"/>
    <property type="molecule type" value="Genomic_DNA"/>
</dbReference>
<protein>
    <submittedName>
        <fullName evidence="1">Uncharacterized protein</fullName>
    </submittedName>
</protein>